<comment type="caution">
    <text evidence="3">The sequence shown here is derived from an EMBL/GenBank/DDBJ whole genome shotgun (WGS) entry which is preliminary data.</text>
</comment>
<dbReference type="EMBL" id="MCBT01000048">
    <property type="protein sequence ID" value="OEG72206.1"/>
    <property type="molecule type" value="Genomic_DNA"/>
</dbReference>
<dbReference type="AlphaFoldDB" id="A0A1E5INZ8"/>
<reference evidence="3 4" key="1">
    <citation type="submission" date="2016-07" db="EMBL/GenBank/DDBJ databases">
        <title>Whole-genome of two Shewanella species isolated from a digestive organ of sea cucumber Apostichopus japonicus Selenka 1867.</title>
        <authorList>
            <person name="Hong H.-H."/>
            <person name="Choi H."/>
            <person name="Cheon S."/>
            <person name="Oh J.-S."/>
            <person name="Lee H.-G."/>
            <person name="Park C."/>
        </authorList>
    </citation>
    <scope>NUCLEOTIDE SEQUENCE [LARGE SCALE GENOMIC DNA]</scope>
    <source>
        <strain evidence="3 4">CSB03KR</strain>
    </source>
</reference>
<dbReference type="InterPro" id="IPR008309">
    <property type="entry name" value="YdbL"/>
</dbReference>
<organism evidence="3 4">
    <name type="scientific">Shewanella colwelliana</name>
    <name type="common">Alteromonas colwelliana</name>
    <dbReference type="NCBI Taxonomy" id="23"/>
    <lineage>
        <taxon>Bacteria</taxon>
        <taxon>Pseudomonadati</taxon>
        <taxon>Pseudomonadota</taxon>
        <taxon>Gammaproteobacteria</taxon>
        <taxon>Alteromonadales</taxon>
        <taxon>Shewanellaceae</taxon>
        <taxon>Shewanella</taxon>
    </lineage>
</organism>
<name>A0A1E5INZ8_SHECO</name>
<gene>
    <name evidence="3" type="ORF">BEL05_04245</name>
    <name evidence="2" type="ORF">TUM3794_01890</name>
</gene>
<accession>A0A1E5INZ8</accession>
<feature type="chain" id="PRO_5009178924" description="DUF1318 domain-containing protein" evidence="1">
    <location>
        <begin position="21"/>
        <end position="106"/>
    </location>
</feature>
<dbReference type="Proteomes" id="UP000095230">
    <property type="component" value="Unassembled WGS sequence"/>
</dbReference>
<dbReference type="Pfam" id="PF07027">
    <property type="entry name" value="DUF1318"/>
    <property type="match status" value="1"/>
</dbReference>
<evidence type="ECO:0000313" key="4">
    <source>
        <dbReference type="Proteomes" id="UP000095230"/>
    </source>
</evidence>
<dbReference type="RefSeq" id="WP_028762024.1">
    <property type="nucleotide sequence ID" value="NZ_BPEU01000001.1"/>
</dbReference>
<keyword evidence="5" id="KW-1185">Reference proteome</keyword>
<evidence type="ECO:0008006" key="6">
    <source>
        <dbReference type="Google" id="ProtNLM"/>
    </source>
</evidence>
<dbReference type="OrthoDB" id="9798130at2"/>
<dbReference type="PIRSF" id="PIRSF025560">
    <property type="entry name" value="UCP025560"/>
    <property type="match status" value="1"/>
</dbReference>
<reference evidence="2 5" key="2">
    <citation type="submission" date="2021-05" db="EMBL/GenBank/DDBJ databases">
        <title>Molecular characterization for Shewanella algae harboring chromosomal blaOXA-55-like strains isolated from clinical and environment sample.</title>
        <authorList>
            <person name="Ohama Y."/>
            <person name="Aoki K."/>
            <person name="Harada S."/>
            <person name="Moriya K."/>
            <person name="Ishii Y."/>
            <person name="Tateda K."/>
        </authorList>
    </citation>
    <scope>NUCLEOTIDE SEQUENCE [LARGE SCALE GENOMIC DNA]</scope>
    <source>
        <strain evidence="2 5">MBTL60-118</strain>
    </source>
</reference>
<evidence type="ECO:0000313" key="3">
    <source>
        <dbReference type="EMBL" id="OEG72206.1"/>
    </source>
</evidence>
<evidence type="ECO:0000313" key="2">
    <source>
        <dbReference type="EMBL" id="GIU34903.1"/>
    </source>
</evidence>
<evidence type="ECO:0000313" key="5">
    <source>
        <dbReference type="Proteomes" id="UP000773469"/>
    </source>
</evidence>
<dbReference type="EMBL" id="BPEU01000001">
    <property type="protein sequence ID" value="GIU34903.1"/>
    <property type="molecule type" value="Genomic_DNA"/>
</dbReference>
<keyword evidence="1" id="KW-0732">Signal</keyword>
<protein>
    <recommendedName>
        <fullName evidence="6">DUF1318 domain-containing protein</fullName>
    </recommendedName>
</protein>
<sequence length="106" mass="11279">MKRKLLVLAAGLLLSINAFAISLQDAKSQGLVGEQTNGYLGLVVNSGVSSDLATTVNAKRKAHYQKIATKNGISIEDVAKLAAEKAIAATKKGHYIQTKDGKWVKK</sequence>
<proteinExistence type="predicted"/>
<dbReference type="Proteomes" id="UP000773469">
    <property type="component" value="Unassembled WGS sequence"/>
</dbReference>
<dbReference type="STRING" id="23.BEL05_04245"/>
<evidence type="ECO:0000256" key="1">
    <source>
        <dbReference type="SAM" id="SignalP"/>
    </source>
</evidence>
<feature type="signal peptide" evidence="1">
    <location>
        <begin position="1"/>
        <end position="20"/>
    </location>
</feature>